<name>A0AAN7LZD9_TRANT</name>
<comment type="caution">
    <text evidence="8">The sequence shown here is derived from an EMBL/GenBank/DDBJ whole genome shotgun (WGS) entry which is preliminary data.</text>
</comment>
<proteinExistence type="predicted"/>
<keyword evidence="4" id="KW-0804">Transcription</keyword>
<evidence type="ECO:0000313" key="9">
    <source>
        <dbReference type="Proteomes" id="UP001346149"/>
    </source>
</evidence>
<evidence type="ECO:0000256" key="5">
    <source>
        <dbReference type="ARBA" id="ARBA00023242"/>
    </source>
</evidence>
<dbReference type="GO" id="GO:0005634">
    <property type="term" value="C:nucleus"/>
    <property type="evidence" value="ECO:0007669"/>
    <property type="project" value="UniProtKB-SubCell"/>
</dbReference>
<keyword evidence="3" id="KW-0238">DNA-binding</keyword>
<gene>
    <name evidence="8" type="ORF">SAY86_024518</name>
</gene>
<dbReference type="PANTHER" id="PTHR31282">
    <property type="entry name" value="WRKY TRANSCRIPTION FACTOR 21-RELATED"/>
    <property type="match status" value="1"/>
</dbReference>
<comment type="subcellular location">
    <subcellularLocation>
        <location evidence="1">Nucleus</location>
    </subcellularLocation>
</comment>
<dbReference type="GO" id="GO:0043565">
    <property type="term" value="F:sequence-specific DNA binding"/>
    <property type="evidence" value="ECO:0007669"/>
    <property type="project" value="InterPro"/>
</dbReference>
<evidence type="ECO:0000256" key="4">
    <source>
        <dbReference type="ARBA" id="ARBA00023163"/>
    </source>
</evidence>
<dbReference type="InterPro" id="IPR044810">
    <property type="entry name" value="WRKY_plant"/>
</dbReference>
<dbReference type="AlphaFoldDB" id="A0AAN7LZD9"/>
<dbReference type="SMART" id="SM00774">
    <property type="entry name" value="WRKY"/>
    <property type="match status" value="1"/>
</dbReference>
<dbReference type="EMBL" id="JAXQNO010000004">
    <property type="protein sequence ID" value="KAK4799153.1"/>
    <property type="molecule type" value="Genomic_DNA"/>
</dbReference>
<protein>
    <recommendedName>
        <fullName evidence="7">WRKY domain-containing protein</fullName>
    </recommendedName>
</protein>
<dbReference type="SUPFAM" id="SSF118290">
    <property type="entry name" value="WRKY DNA-binding domain"/>
    <property type="match status" value="1"/>
</dbReference>
<keyword evidence="2" id="KW-0805">Transcription regulation</keyword>
<feature type="domain" description="WRKY" evidence="7">
    <location>
        <begin position="133"/>
        <end position="201"/>
    </location>
</feature>
<dbReference type="GO" id="GO:0003700">
    <property type="term" value="F:DNA-binding transcription factor activity"/>
    <property type="evidence" value="ECO:0007669"/>
    <property type="project" value="InterPro"/>
</dbReference>
<evidence type="ECO:0000313" key="8">
    <source>
        <dbReference type="EMBL" id="KAK4799153.1"/>
    </source>
</evidence>
<keyword evidence="5" id="KW-0539">Nucleus</keyword>
<evidence type="ECO:0000256" key="3">
    <source>
        <dbReference type="ARBA" id="ARBA00023125"/>
    </source>
</evidence>
<dbReference type="PROSITE" id="PS50811">
    <property type="entry name" value="WRKY"/>
    <property type="match status" value="1"/>
</dbReference>
<evidence type="ECO:0000256" key="1">
    <source>
        <dbReference type="ARBA" id="ARBA00004123"/>
    </source>
</evidence>
<reference evidence="8 9" key="1">
    <citation type="journal article" date="2023" name="Hortic Res">
        <title>Pangenome of water caltrop reveals structural variations and asymmetric subgenome divergence after allopolyploidization.</title>
        <authorList>
            <person name="Zhang X."/>
            <person name="Chen Y."/>
            <person name="Wang L."/>
            <person name="Yuan Y."/>
            <person name="Fang M."/>
            <person name="Shi L."/>
            <person name="Lu R."/>
            <person name="Comes H.P."/>
            <person name="Ma Y."/>
            <person name="Chen Y."/>
            <person name="Huang G."/>
            <person name="Zhou Y."/>
            <person name="Zheng Z."/>
            <person name="Qiu Y."/>
        </authorList>
    </citation>
    <scope>NUCLEOTIDE SEQUENCE [LARGE SCALE GENOMIC DNA]</scope>
    <source>
        <strain evidence="8">F231</strain>
    </source>
</reference>
<dbReference type="InterPro" id="IPR036576">
    <property type="entry name" value="WRKY_dom_sf"/>
</dbReference>
<evidence type="ECO:0000256" key="2">
    <source>
        <dbReference type="ARBA" id="ARBA00023015"/>
    </source>
</evidence>
<feature type="region of interest" description="Disordered" evidence="6">
    <location>
        <begin position="91"/>
        <end position="135"/>
    </location>
</feature>
<evidence type="ECO:0000259" key="7">
    <source>
        <dbReference type="PROSITE" id="PS50811"/>
    </source>
</evidence>
<keyword evidence="9" id="KW-1185">Reference proteome</keyword>
<accession>A0AAN7LZD9</accession>
<evidence type="ECO:0000256" key="6">
    <source>
        <dbReference type="SAM" id="MobiDB-lite"/>
    </source>
</evidence>
<dbReference type="InterPro" id="IPR003657">
    <property type="entry name" value="WRKY_dom"/>
</dbReference>
<sequence length="303" mass="34365">MAAHNKSRAIESMICQDKQPQVSLDFNSHRRMIGQLADGRDLAVQLQTLLRNEPTQPRNYWSVAMAQDIVEKILKSFSDSICMLNAVESSDFSGSDDGGSEDSGAGKKRLDSSGSKNGRGCYKRRKDSQTRTEVSSTLEDSYAWRKYGQKEILNTKFPRCYYRCTHKYDQGCKATKQVQRMEDDQQLYRITYIGEHTCNRTSNLSPKMITDADPWELSDSSKPRNMNDNGHGHVAATVEKGYFKLEDARSDVTDKSLSPLRSKLEAELELGPEPTVAFEHDFSSLDDFMSNFLHFGDEDFAFD</sequence>
<dbReference type="Gene3D" id="2.20.25.80">
    <property type="entry name" value="WRKY domain"/>
    <property type="match status" value="1"/>
</dbReference>
<dbReference type="Proteomes" id="UP001346149">
    <property type="component" value="Unassembled WGS sequence"/>
</dbReference>
<dbReference type="Pfam" id="PF03106">
    <property type="entry name" value="WRKY"/>
    <property type="match status" value="1"/>
</dbReference>
<organism evidence="8 9">
    <name type="scientific">Trapa natans</name>
    <name type="common">Water chestnut</name>
    <dbReference type="NCBI Taxonomy" id="22666"/>
    <lineage>
        <taxon>Eukaryota</taxon>
        <taxon>Viridiplantae</taxon>
        <taxon>Streptophyta</taxon>
        <taxon>Embryophyta</taxon>
        <taxon>Tracheophyta</taxon>
        <taxon>Spermatophyta</taxon>
        <taxon>Magnoliopsida</taxon>
        <taxon>eudicotyledons</taxon>
        <taxon>Gunneridae</taxon>
        <taxon>Pentapetalae</taxon>
        <taxon>rosids</taxon>
        <taxon>malvids</taxon>
        <taxon>Myrtales</taxon>
        <taxon>Lythraceae</taxon>
        <taxon>Trapa</taxon>
    </lineage>
</organism>